<dbReference type="Pfam" id="PF07702">
    <property type="entry name" value="UTRA"/>
    <property type="match status" value="1"/>
</dbReference>
<evidence type="ECO:0000256" key="1">
    <source>
        <dbReference type="ARBA" id="ARBA00023015"/>
    </source>
</evidence>
<dbReference type="SUPFAM" id="SSF64288">
    <property type="entry name" value="Chorismate lyase-like"/>
    <property type="match status" value="1"/>
</dbReference>
<dbReference type="EMBL" id="JAGSRH010000023">
    <property type="protein sequence ID" value="MER5078119.1"/>
    <property type="molecule type" value="Genomic_DNA"/>
</dbReference>
<accession>A0AAI9MWZ8</accession>
<keyword evidence="2" id="KW-0238">DNA-binding</keyword>
<dbReference type="Pfam" id="PF00392">
    <property type="entry name" value="GntR"/>
    <property type="match status" value="1"/>
</dbReference>
<dbReference type="PRINTS" id="PR00035">
    <property type="entry name" value="HTHGNTR"/>
</dbReference>
<evidence type="ECO:0000256" key="2">
    <source>
        <dbReference type="ARBA" id="ARBA00023125"/>
    </source>
</evidence>
<dbReference type="PANTHER" id="PTHR44846">
    <property type="entry name" value="MANNOSYL-D-GLYCERATE TRANSPORT/METABOLISM SYSTEM REPRESSOR MNGR-RELATED"/>
    <property type="match status" value="1"/>
</dbReference>
<dbReference type="CDD" id="cd07377">
    <property type="entry name" value="WHTH_GntR"/>
    <property type="match status" value="1"/>
</dbReference>
<dbReference type="SMART" id="SM00866">
    <property type="entry name" value="UTRA"/>
    <property type="match status" value="1"/>
</dbReference>
<keyword evidence="3" id="KW-0804">Transcription</keyword>
<dbReference type="Gene3D" id="3.40.1410.10">
    <property type="entry name" value="Chorismate lyase-like"/>
    <property type="match status" value="1"/>
</dbReference>
<evidence type="ECO:0000256" key="3">
    <source>
        <dbReference type="ARBA" id="ARBA00023163"/>
    </source>
</evidence>
<evidence type="ECO:0000259" key="4">
    <source>
        <dbReference type="PROSITE" id="PS50949"/>
    </source>
</evidence>
<reference evidence="6 7" key="1">
    <citation type="submission" date="2021-04" db="EMBL/GenBank/DDBJ databases">
        <title>Determining the burden of carbapenem-resistant Enterobacterales from a tertiary public heath setting in Bangladesh: a clinical, epidemiological, and molecular study.</title>
        <authorList>
            <person name="Farzana R."/>
            <person name="Walsh T.R."/>
        </authorList>
    </citation>
    <scope>NUCLEOTIDE SEQUENCE [LARGE SCALE GENOMIC DNA]</scope>
    <source>
        <strain evidence="6">Dmpro_s316</strain>
        <strain evidence="7">dmpro_s316</strain>
    </source>
</reference>
<evidence type="ECO:0000313" key="7">
    <source>
        <dbReference type="Proteomes" id="UP001495779"/>
    </source>
</evidence>
<sequence>MQARFLEWIKNQLDVNSTTPLYRQLQHAIESAIEHKIVDAGDYLPAERYLAQQLKLSRVTISKTMQALEKKGTVIRQQGVGTQVAKYLGYSLSHESGFTSQVIKAGGTVTTQWLLRTLTEATADIAAKLGLPVNSPIAQLRRIRIANGQPVSFENNYIPAQYLPEPEKLTDSLYALWGSQGINFSRVQHKVKAISCNEEYANWLNTTVGAPLLLVRQTSSIQAGRIIEYSEIICRGDIYELEFNSP</sequence>
<proteinExistence type="predicted"/>
<dbReference type="AlphaFoldDB" id="A0AAI9MWZ8"/>
<dbReference type="InterPro" id="IPR036388">
    <property type="entry name" value="WH-like_DNA-bd_sf"/>
</dbReference>
<dbReference type="GO" id="GO:0003677">
    <property type="term" value="F:DNA binding"/>
    <property type="evidence" value="ECO:0007669"/>
    <property type="project" value="UniProtKB-KW"/>
</dbReference>
<dbReference type="SMART" id="SM00345">
    <property type="entry name" value="HTH_GNTR"/>
    <property type="match status" value="1"/>
</dbReference>
<dbReference type="Gene3D" id="1.10.10.10">
    <property type="entry name" value="Winged helix-like DNA-binding domain superfamily/Winged helix DNA-binding domain"/>
    <property type="match status" value="1"/>
</dbReference>
<dbReference type="InterPro" id="IPR036390">
    <property type="entry name" value="WH_DNA-bd_sf"/>
</dbReference>
<comment type="caution">
    <text evidence="5">The sequence shown here is derived from an EMBL/GenBank/DDBJ whole genome shotgun (WGS) entry which is preliminary data.</text>
</comment>
<gene>
    <name evidence="5" type="ORF">JRA39_002706</name>
    <name evidence="6" type="ORF">KDV35_14810</name>
</gene>
<dbReference type="PROSITE" id="PS50949">
    <property type="entry name" value="HTH_GNTR"/>
    <property type="match status" value="1"/>
</dbReference>
<dbReference type="InterPro" id="IPR050679">
    <property type="entry name" value="Bact_HTH_transcr_reg"/>
</dbReference>
<dbReference type="RefSeq" id="WP_154624756.1">
    <property type="nucleotide sequence ID" value="NZ_CP095443.1"/>
</dbReference>
<dbReference type="InterPro" id="IPR000524">
    <property type="entry name" value="Tscrpt_reg_HTH_GntR"/>
</dbReference>
<dbReference type="InterPro" id="IPR028978">
    <property type="entry name" value="Chorismate_lyase_/UTRA_dom_sf"/>
</dbReference>
<dbReference type="InterPro" id="IPR011663">
    <property type="entry name" value="UTRA"/>
</dbReference>
<feature type="domain" description="HTH gntR-type" evidence="4">
    <location>
        <begin position="19"/>
        <end position="87"/>
    </location>
</feature>
<reference evidence="5" key="2">
    <citation type="submission" date="2024-02" db="EMBL/GenBank/DDBJ databases">
        <authorList>
            <consortium name="Clinical and Environmental Microbiology Branch: Whole genome sequencing antimicrobial resistance pathogens in the healthcare setting"/>
        </authorList>
    </citation>
    <scope>NUCLEOTIDE SEQUENCE</scope>
    <source>
        <strain evidence="5">2020GO-00142</strain>
    </source>
</reference>
<dbReference type="Proteomes" id="UP001495779">
    <property type="component" value="Unassembled WGS sequence"/>
</dbReference>
<keyword evidence="1" id="KW-0805">Transcription regulation</keyword>
<organism evidence="5">
    <name type="scientific">Providencia stuartii</name>
    <dbReference type="NCBI Taxonomy" id="588"/>
    <lineage>
        <taxon>Bacteria</taxon>
        <taxon>Pseudomonadati</taxon>
        <taxon>Pseudomonadota</taxon>
        <taxon>Gammaproteobacteria</taxon>
        <taxon>Enterobacterales</taxon>
        <taxon>Morganellaceae</taxon>
        <taxon>Providencia</taxon>
    </lineage>
</organism>
<dbReference type="GO" id="GO:0003700">
    <property type="term" value="F:DNA-binding transcription factor activity"/>
    <property type="evidence" value="ECO:0007669"/>
    <property type="project" value="InterPro"/>
</dbReference>
<name>A0AAI9MWZ8_PROST</name>
<dbReference type="GO" id="GO:0045892">
    <property type="term" value="P:negative regulation of DNA-templated transcription"/>
    <property type="evidence" value="ECO:0007669"/>
    <property type="project" value="TreeGrafter"/>
</dbReference>
<dbReference type="PANTHER" id="PTHR44846:SF1">
    <property type="entry name" value="MANNOSYL-D-GLYCERATE TRANSPORT_METABOLISM SYSTEM REPRESSOR MNGR-RELATED"/>
    <property type="match status" value="1"/>
</dbReference>
<dbReference type="SUPFAM" id="SSF46785">
    <property type="entry name" value="Winged helix' DNA-binding domain"/>
    <property type="match status" value="1"/>
</dbReference>
<evidence type="ECO:0000313" key="5">
    <source>
        <dbReference type="EMBL" id="EMP9433633.1"/>
    </source>
</evidence>
<dbReference type="EMBL" id="AAZDVE040000021">
    <property type="protein sequence ID" value="EMP9433633.1"/>
    <property type="molecule type" value="Genomic_DNA"/>
</dbReference>
<protein>
    <submittedName>
        <fullName evidence="5">GntR family transcriptional regulator</fullName>
    </submittedName>
</protein>
<evidence type="ECO:0000313" key="6">
    <source>
        <dbReference type="EMBL" id="MER5078119.1"/>
    </source>
</evidence>